<protein>
    <recommendedName>
        <fullName evidence="4">Maternal effect embryo arrest 60</fullName>
    </recommendedName>
</protein>
<comment type="caution">
    <text evidence="2">The sequence shown here is derived from an EMBL/GenBank/DDBJ whole genome shotgun (WGS) entry which is preliminary data.</text>
</comment>
<reference evidence="3" key="1">
    <citation type="journal article" date="2024" name="IScience">
        <title>Strigolactones Initiate the Formation of Haustorium-like Structures in Castilleja.</title>
        <authorList>
            <person name="Buerger M."/>
            <person name="Peterson D."/>
            <person name="Chory J."/>
        </authorList>
    </citation>
    <scope>NUCLEOTIDE SEQUENCE [LARGE SCALE GENOMIC DNA]</scope>
</reference>
<feature type="transmembrane region" description="Helical" evidence="1">
    <location>
        <begin position="123"/>
        <end position="147"/>
    </location>
</feature>
<feature type="transmembrane region" description="Helical" evidence="1">
    <location>
        <begin position="76"/>
        <end position="98"/>
    </location>
</feature>
<sequence>MRFSLAQIMGKNDGLISTSRTSIHVSALDGTLNVNSLFTIALFIGIFINPADPKNRLVNTAACAASSTVEKQFVEFHVYSFSSFLFSSLVASSLKLAIRNDDKTRRIHGAREMHTGGHVNLRVLRAGILATAAGSLFGCAFLALALVDLMQIKLGSMACWGWYTLAAIIPLLILVPSALLIYTALLFYAFIT</sequence>
<dbReference type="PANTHER" id="PTHR33430">
    <property type="entry name" value="MATERNAL EFFECT EMBRYO ARREST PROTEIN"/>
    <property type="match status" value="1"/>
</dbReference>
<evidence type="ECO:0008006" key="4">
    <source>
        <dbReference type="Google" id="ProtNLM"/>
    </source>
</evidence>
<keyword evidence="3" id="KW-1185">Reference proteome</keyword>
<dbReference type="Proteomes" id="UP001632038">
    <property type="component" value="Unassembled WGS sequence"/>
</dbReference>
<keyword evidence="1" id="KW-0812">Transmembrane</keyword>
<evidence type="ECO:0000256" key="1">
    <source>
        <dbReference type="SAM" id="Phobius"/>
    </source>
</evidence>
<evidence type="ECO:0000313" key="3">
    <source>
        <dbReference type="Proteomes" id="UP001632038"/>
    </source>
</evidence>
<feature type="transmembrane region" description="Helical" evidence="1">
    <location>
        <begin position="21"/>
        <end position="48"/>
    </location>
</feature>
<keyword evidence="1" id="KW-1133">Transmembrane helix</keyword>
<accession>A0ABD3D3I1</accession>
<name>A0ABD3D3I1_9LAMI</name>
<organism evidence="2 3">
    <name type="scientific">Castilleja foliolosa</name>
    <dbReference type="NCBI Taxonomy" id="1961234"/>
    <lineage>
        <taxon>Eukaryota</taxon>
        <taxon>Viridiplantae</taxon>
        <taxon>Streptophyta</taxon>
        <taxon>Embryophyta</taxon>
        <taxon>Tracheophyta</taxon>
        <taxon>Spermatophyta</taxon>
        <taxon>Magnoliopsida</taxon>
        <taxon>eudicotyledons</taxon>
        <taxon>Gunneridae</taxon>
        <taxon>Pentapetalae</taxon>
        <taxon>asterids</taxon>
        <taxon>lamiids</taxon>
        <taxon>Lamiales</taxon>
        <taxon>Orobanchaceae</taxon>
        <taxon>Pedicularideae</taxon>
        <taxon>Castillejinae</taxon>
        <taxon>Castilleja</taxon>
    </lineage>
</organism>
<keyword evidence="1" id="KW-0472">Membrane</keyword>
<dbReference type="AlphaFoldDB" id="A0ABD3D3I1"/>
<gene>
    <name evidence="2" type="ORF">CASFOL_019130</name>
</gene>
<evidence type="ECO:0000313" key="2">
    <source>
        <dbReference type="EMBL" id="KAL3636831.1"/>
    </source>
</evidence>
<feature type="transmembrane region" description="Helical" evidence="1">
    <location>
        <begin position="167"/>
        <end position="191"/>
    </location>
</feature>
<proteinExistence type="predicted"/>
<dbReference type="PANTHER" id="PTHR33430:SF14">
    <property type="entry name" value="MATERNAL EFFECT EMBRYO ARREST 60"/>
    <property type="match status" value="1"/>
</dbReference>
<dbReference type="EMBL" id="JAVIJP010000026">
    <property type="protein sequence ID" value="KAL3636831.1"/>
    <property type="molecule type" value="Genomic_DNA"/>
</dbReference>